<reference evidence="1 2" key="1">
    <citation type="submission" date="2023-03" db="EMBL/GenBank/DDBJ databases">
        <authorList>
            <person name="Shen W."/>
            <person name="Cai J."/>
        </authorList>
    </citation>
    <scope>NUCLEOTIDE SEQUENCE [LARGE SCALE GENOMIC DNA]</scope>
    <source>
        <strain evidence="1 2">Y2</strain>
    </source>
</reference>
<dbReference type="Pfam" id="PF08282">
    <property type="entry name" value="Hydrolase_3"/>
    <property type="match status" value="1"/>
</dbReference>
<dbReference type="AlphaFoldDB" id="A0ABD5F377"/>
<comment type="caution">
    <text evidence="1">The sequence shown here is derived from an EMBL/GenBank/DDBJ whole genome shotgun (WGS) entry which is preliminary data.</text>
</comment>
<dbReference type="SUPFAM" id="SSF56784">
    <property type="entry name" value="HAD-like"/>
    <property type="match status" value="1"/>
</dbReference>
<keyword evidence="1" id="KW-0378">Hydrolase</keyword>
<dbReference type="InterPro" id="IPR036412">
    <property type="entry name" value="HAD-like_sf"/>
</dbReference>
<proteinExistence type="predicted"/>
<dbReference type="SFLD" id="SFLDS00003">
    <property type="entry name" value="Haloacid_Dehalogenase"/>
    <property type="match status" value="1"/>
</dbReference>
<gene>
    <name evidence="1" type="ORF">P7D79_00160</name>
</gene>
<dbReference type="InterPro" id="IPR023214">
    <property type="entry name" value="HAD_sf"/>
</dbReference>
<dbReference type="GO" id="GO:0016791">
    <property type="term" value="F:phosphatase activity"/>
    <property type="evidence" value="ECO:0007669"/>
    <property type="project" value="UniProtKB-ARBA"/>
</dbReference>
<dbReference type="SFLD" id="SFLDG01140">
    <property type="entry name" value="C2.B:_Phosphomannomutase_and_P"/>
    <property type="match status" value="1"/>
</dbReference>
<accession>A0ABD5F377</accession>
<dbReference type="NCBIfam" id="TIGR01484">
    <property type="entry name" value="HAD-SF-IIB"/>
    <property type="match status" value="1"/>
</dbReference>
<name>A0ABD5F377_ENTAV</name>
<dbReference type="PANTHER" id="PTHR10000">
    <property type="entry name" value="PHOSPHOSERINE PHOSPHATASE"/>
    <property type="match status" value="1"/>
</dbReference>
<dbReference type="NCBIfam" id="TIGR00099">
    <property type="entry name" value="Cof-subfamily"/>
    <property type="match status" value="1"/>
</dbReference>
<dbReference type="RefSeq" id="WP_102872755.1">
    <property type="nucleotide sequence ID" value="NZ_CAAKNX010000002.1"/>
</dbReference>
<sequence length="267" mass="29935">MEKKLLVCDLDGTLLDAEGKVDQDSLMKIKRFCEDGGHFVICTGRMDSDIQYVEEKLGFKGEYRISQNGAVIKNSHDELIFVECLPAQYIASLNQAIFEMNLRTEVSTVKNRLFPSPRDPKDVAEFVDTSIVVEDLPNYVLNHQNELTIYLTFGTAAEFETIRTRIEKNLGTQKVNVVQTSPTSLEVFSVNVSKGNAVRFIMEQLNMTGQDIYVVGDAQSDVSMFELTKHAYAVREAHAAVIAQASDYQETVGHVVDEMYSKMRGAV</sequence>
<organism evidence="1 2">
    <name type="scientific">Enterococcus avium</name>
    <name type="common">Streptococcus avium</name>
    <dbReference type="NCBI Taxonomy" id="33945"/>
    <lineage>
        <taxon>Bacteria</taxon>
        <taxon>Bacillati</taxon>
        <taxon>Bacillota</taxon>
        <taxon>Bacilli</taxon>
        <taxon>Lactobacillales</taxon>
        <taxon>Enterococcaceae</taxon>
        <taxon>Enterococcus</taxon>
    </lineage>
</organism>
<dbReference type="InterPro" id="IPR000150">
    <property type="entry name" value="Cof"/>
</dbReference>
<dbReference type="InterPro" id="IPR006379">
    <property type="entry name" value="HAD-SF_hydro_IIB"/>
</dbReference>
<dbReference type="Proteomes" id="UP001264335">
    <property type="component" value="Unassembled WGS sequence"/>
</dbReference>
<dbReference type="EMBL" id="JARPWY010000001">
    <property type="protein sequence ID" value="MDT2512629.1"/>
    <property type="molecule type" value="Genomic_DNA"/>
</dbReference>
<evidence type="ECO:0000313" key="1">
    <source>
        <dbReference type="EMBL" id="MDT2512629.1"/>
    </source>
</evidence>
<protein>
    <submittedName>
        <fullName evidence="1">Cof-type HAD-IIB family hydrolase</fullName>
    </submittedName>
</protein>
<dbReference type="Gene3D" id="3.30.1240.10">
    <property type="match status" value="1"/>
</dbReference>
<dbReference type="Gene3D" id="3.40.50.1000">
    <property type="entry name" value="HAD superfamily/HAD-like"/>
    <property type="match status" value="1"/>
</dbReference>
<dbReference type="PANTHER" id="PTHR10000:SF8">
    <property type="entry name" value="HAD SUPERFAMILY HYDROLASE-LIKE, TYPE 3"/>
    <property type="match status" value="1"/>
</dbReference>
<evidence type="ECO:0000313" key="2">
    <source>
        <dbReference type="Proteomes" id="UP001264335"/>
    </source>
</evidence>